<feature type="compositionally biased region" description="Polar residues" evidence="1">
    <location>
        <begin position="26"/>
        <end position="37"/>
    </location>
</feature>
<feature type="region of interest" description="Disordered" evidence="1">
    <location>
        <begin position="1"/>
        <end position="68"/>
    </location>
</feature>
<protein>
    <submittedName>
        <fullName evidence="2">Uncharacterized protein</fullName>
    </submittedName>
</protein>
<organism evidence="2 3">
    <name type="scientific">Liparis tanakae</name>
    <name type="common">Tanaka's snailfish</name>
    <dbReference type="NCBI Taxonomy" id="230148"/>
    <lineage>
        <taxon>Eukaryota</taxon>
        <taxon>Metazoa</taxon>
        <taxon>Chordata</taxon>
        <taxon>Craniata</taxon>
        <taxon>Vertebrata</taxon>
        <taxon>Euteleostomi</taxon>
        <taxon>Actinopterygii</taxon>
        <taxon>Neopterygii</taxon>
        <taxon>Teleostei</taxon>
        <taxon>Neoteleostei</taxon>
        <taxon>Acanthomorphata</taxon>
        <taxon>Eupercaria</taxon>
        <taxon>Perciformes</taxon>
        <taxon>Cottioidei</taxon>
        <taxon>Cottales</taxon>
        <taxon>Liparidae</taxon>
        <taxon>Liparis</taxon>
    </lineage>
</organism>
<accession>A0A4Z2FQ51</accession>
<dbReference type="EMBL" id="SRLO01000978">
    <property type="protein sequence ID" value="TNN43279.1"/>
    <property type="molecule type" value="Genomic_DNA"/>
</dbReference>
<feature type="compositionally biased region" description="Basic residues" evidence="1">
    <location>
        <begin position="57"/>
        <end position="68"/>
    </location>
</feature>
<comment type="caution">
    <text evidence="2">The sequence shown here is derived from an EMBL/GenBank/DDBJ whole genome shotgun (WGS) entry which is preliminary data.</text>
</comment>
<dbReference type="Proteomes" id="UP000314294">
    <property type="component" value="Unassembled WGS sequence"/>
</dbReference>
<evidence type="ECO:0000256" key="1">
    <source>
        <dbReference type="SAM" id="MobiDB-lite"/>
    </source>
</evidence>
<gene>
    <name evidence="2" type="ORF">EYF80_046529</name>
</gene>
<name>A0A4Z2FQ51_9TELE</name>
<sequence>MVFGWKALHVHTGLSPSPENKPASGLTPQGEQETPITPLQDKDDVAGNEEEEDINMRKMRKRTKPQQA</sequence>
<evidence type="ECO:0000313" key="2">
    <source>
        <dbReference type="EMBL" id="TNN43279.1"/>
    </source>
</evidence>
<evidence type="ECO:0000313" key="3">
    <source>
        <dbReference type="Proteomes" id="UP000314294"/>
    </source>
</evidence>
<keyword evidence="3" id="KW-1185">Reference proteome</keyword>
<reference evidence="2 3" key="1">
    <citation type="submission" date="2019-03" db="EMBL/GenBank/DDBJ databases">
        <title>First draft genome of Liparis tanakae, snailfish: a comprehensive survey of snailfish specific genes.</title>
        <authorList>
            <person name="Kim W."/>
            <person name="Song I."/>
            <person name="Jeong J.-H."/>
            <person name="Kim D."/>
            <person name="Kim S."/>
            <person name="Ryu S."/>
            <person name="Song J.Y."/>
            <person name="Lee S.K."/>
        </authorList>
    </citation>
    <scope>NUCLEOTIDE SEQUENCE [LARGE SCALE GENOMIC DNA]</scope>
    <source>
        <tissue evidence="2">Muscle</tissue>
    </source>
</reference>
<dbReference type="AlphaFoldDB" id="A0A4Z2FQ51"/>
<proteinExistence type="predicted"/>